<feature type="region of interest" description="Disordered" evidence="1">
    <location>
        <begin position="46"/>
        <end position="65"/>
    </location>
</feature>
<dbReference type="OrthoDB" id="7743132at2759"/>
<dbReference type="EMBL" id="KE524742">
    <property type="protein sequence ID" value="KFB36188.1"/>
    <property type="molecule type" value="Genomic_DNA"/>
</dbReference>
<organism evidence="3">
    <name type="scientific">Anopheles sinensis</name>
    <name type="common">Mosquito</name>
    <dbReference type="NCBI Taxonomy" id="74873"/>
    <lineage>
        <taxon>Eukaryota</taxon>
        <taxon>Metazoa</taxon>
        <taxon>Ecdysozoa</taxon>
        <taxon>Arthropoda</taxon>
        <taxon>Hexapoda</taxon>
        <taxon>Insecta</taxon>
        <taxon>Pterygota</taxon>
        <taxon>Neoptera</taxon>
        <taxon>Endopterygota</taxon>
        <taxon>Diptera</taxon>
        <taxon>Nematocera</taxon>
        <taxon>Culicoidea</taxon>
        <taxon>Culicidae</taxon>
        <taxon>Anophelinae</taxon>
        <taxon>Anopheles</taxon>
    </lineage>
</organism>
<proteinExistence type="predicted"/>
<evidence type="ECO:0000313" key="3">
    <source>
        <dbReference type="EMBL" id="KFB36188.1"/>
    </source>
</evidence>
<dbReference type="EnsemblMetazoa" id="ASIC003258-RA">
    <property type="protein sequence ID" value="ASIC003258-PA"/>
    <property type="gene ID" value="ASIC003258"/>
</dbReference>
<keyword evidence="5" id="KW-1185">Reference proteome</keyword>
<feature type="signal peptide" evidence="2">
    <location>
        <begin position="1"/>
        <end position="22"/>
    </location>
</feature>
<dbReference type="AlphaFoldDB" id="A0A084VDZ4"/>
<keyword evidence="2" id="KW-0732">Signal</keyword>
<evidence type="ECO:0000256" key="2">
    <source>
        <dbReference type="SAM" id="SignalP"/>
    </source>
</evidence>
<dbReference type="Proteomes" id="UP000030765">
    <property type="component" value="Unassembled WGS sequence"/>
</dbReference>
<feature type="compositionally biased region" description="Basic and acidic residues" evidence="1">
    <location>
        <begin position="46"/>
        <end position="63"/>
    </location>
</feature>
<dbReference type="VEuPathDB" id="VectorBase:ASIC003258"/>
<accession>A0A084VDZ4</accession>
<feature type="chain" id="PRO_5001783394" evidence="2">
    <location>
        <begin position="23"/>
        <end position="110"/>
    </location>
</feature>
<reference evidence="4" key="2">
    <citation type="submission" date="2020-05" db="UniProtKB">
        <authorList>
            <consortium name="EnsemblMetazoa"/>
        </authorList>
    </citation>
    <scope>IDENTIFICATION</scope>
</reference>
<evidence type="ECO:0000313" key="5">
    <source>
        <dbReference type="Proteomes" id="UP000030765"/>
    </source>
</evidence>
<protein>
    <submittedName>
        <fullName evidence="3 4">Uncharacterized protein</fullName>
    </submittedName>
</protein>
<evidence type="ECO:0000313" key="4">
    <source>
        <dbReference type="EnsemblMetazoa" id="ASIC003258-PA"/>
    </source>
</evidence>
<dbReference type="EMBL" id="ATLV01011963">
    <property type="status" value="NOT_ANNOTATED_CDS"/>
    <property type="molecule type" value="Genomic_DNA"/>
</dbReference>
<gene>
    <name evidence="3" type="ORF">ZHAS_00003258</name>
</gene>
<evidence type="ECO:0000256" key="1">
    <source>
        <dbReference type="SAM" id="MobiDB-lite"/>
    </source>
</evidence>
<name>A0A084VDZ4_ANOSI</name>
<reference evidence="3 5" key="1">
    <citation type="journal article" date="2014" name="BMC Genomics">
        <title>Genome sequence of Anopheles sinensis provides insight into genetics basis of mosquito competence for malaria parasites.</title>
        <authorList>
            <person name="Zhou D."/>
            <person name="Zhang D."/>
            <person name="Ding G."/>
            <person name="Shi L."/>
            <person name="Hou Q."/>
            <person name="Ye Y."/>
            <person name="Xu Y."/>
            <person name="Zhou H."/>
            <person name="Xiong C."/>
            <person name="Li S."/>
            <person name="Yu J."/>
            <person name="Hong S."/>
            <person name="Yu X."/>
            <person name="Zou P."/>
            <person name="Chen C."/>
            <person name="Chang X."/>
            <person name="Wang W."/>
            <person name="Lv Y."/>
            <person name="Sun Y."/>
            <person name="Ma L."/>
            <person name="Shen B."/>
            <person name="Zhu C."/>
        </authorList>
    </citation>
    <scope>NUCLEOTIDE SEQUENCE [LARGE SCALE GENOMIC DNA]</scope>
</reference>
<sequence length="110" mass="12143">MIFYRSLLVVLGLLAVAGWATSEQTGSEQAGALDDGEYNPKCRPIEEFEQDQPKDGRVKREEPVANVGETDGEIVAQPGYVVPANRRRLCLGRRRKFTEGCGPPARVKLI</sequence>